<protein>
    <submittedName>
        <fullName evidence="1">Uncharacterized protein</fullName>
    </submittedName>
</protein>
<proteinExistence type="predicted"/>
<comment type="caution">
    <text evidence="1">The sequence shown here is derived from an EMBL/GenBank/DDBJ whole genome shotgun (WGS) entry which is preliminary data.</text>
</comment>
<accession>A0A932EQ81</accession>
<evidence type="ECO:0000313" key="1">
    <source>
        <dbReference type="EMBL" id="MBI2679004.1"/>
    </source>
</evidence>
<sequence>MDPIYRDIYTELYSTNVARASDQPELRDEVSGLIHAMDLASTSLQFPLAAVRPDLRPDARFLLFTLFINMIVLPLTVSGRLRHGELSEMVQGDVRTIVGDVIKRRRRTNSPQDISGHEILDSIARNWQKLSVTKFRLWGDE</sequence>
<dbReference type="AlphaFoldDB" id="A0A932EQ81"/>
<gene>
    <name evidence="1" type="ORF">HYX28_09505</name>
</gene>
<organism evidence="1 2">
    <name type="scientific">Candidatus Korobacter versatilis</name>
    <dbReference type="NCBI Taxonomy" id="658062"/>
    <lineage>
        <taxon>Bacteria</taxon>
        <taxon>Pseudomonadati</taxon>
        <taxon>Acidobacteriota</taxon>
        <taxon>Terriglobia</taxon>
        <taxon>Terriglobales</taxon>
        <taxon>Candidatus Korobacteraceae</taxon>
        <taxon>Candidatus Korobacter</taxon>
    </lineage>
</organism>
<name>A0A932EQ81_9BACT</name>
<dbReference type="Proteomes" id="UP000779809">
    <property type="component" value="Unassembled WGS sequence"/>
</dbReference>
<evidence type="ECO:0000313" key="2">
    <source>
        <dbReference type="Proteomes" id="UP000779809"/>
    </source>
</evidence>
<reference evidence="1" key="1">
    <citation type="submission" date="2020-07" db="EMBL/GenBank/DDBJ databases">
        <title>Huge and variable diversity of episymbiotic CPR bacteria and DPANN archaea in groundwater ecosystems.</title>
        <authorList>
            <person name="He C.Y."/>
            <person name="Keren R."/>
            <person name="Whittaker M."/>
            <person name="Farag I.F."/>
            <person name="Doudna J."/>
            <person name="Cate J.H.D."/>
            <person name="Banfield J.F."/>
        </authorList>
    </citation>
    <scope>NUCLEOTIDE SEQUENCE</scope>
    <source>
        <strain evidence="1">NC_groundwater_580_Pr5_B-0.1um_64_19</strain>
    </source>
</reference>
<dbReference type="EMBL" id="JACPNR010000011">
    <property type="protein sequence ID" value="MBI2679004.1"/>
    <property type="molecule type" value="Genomic_DNA"/>
</dbReference>